<dbReference type="InterPro" id="IPR036047">
    <property type="entry name" value="F-box-like_dom_sf"/>
</dbReference>
<dbReference type="EMBL" id="JAEPQZ010000018">
    <property type="protein sequence ID" value="KAG2171965.1"/>
    <property type="molecule type" value="Genomic_DNA"/>
</dbReference>
<dbReference type="Proteomes" id="UP000654370">
    <property type="component" value="Unassembled WGS sequence"/>
</dbReference>
<reference evidence="1" key="1">
    <citation type="submission" date="2020-12" db="EMBL/GenBank/DDBJ databases">
        <title>Metabolic potential, ecology and presence of endohyphal bacteria is reflected in genomic diversity of Mucoromycotina.</title>
        <authorList>
            <person name="Muszewska A."/>
            <person name="Okrasinska A."/>
            <person name="Steczkiewicz K."/>
            <person name="Drgas O."/>
            <person name="Orlowska M."/>
            <person name="Perlinska-Lenart U."/>
            <person name="Aleksandrzak-Piekarczyk T."/>
            <person name="Szatraj K."/>
            <person name="Zielenkiewicz U."/>
            <person name="Pilsyk S."/>
            <person name="Malc E."/>
            <person name="Mieczkowski P."/>
            <person name="Kruszewska J.S."/>
            <person name="Biernat P."/>
            <person name="Pawlowska J."/>
        </authorList>
    </citation>
    <scope>NUCLEOTIDE SEQUENCE</scope>
    <source>
        <strain evidence="1">WA0000067209</strain>
    </source>
</reference>
<gene>
    <name evidence="1" type="ORF">INT43_001441</name>
</gene>
<name>A0A8H7U7R1_MORIS</name>
<proteinExistence type="predicted"/>
<comment type="caution">
    <text evidence="1">The sequence shown here is derived from an EMBL/GenBank/DDBJ whole genome shotgun (WGS) entry which is preliminary data.</text>
</comment>
<dbReference type="AlphaFoldDB" id="A0A8H7U7R1"/>
<evidence type="ECO:0008006" key="3">
    <source>
        <dbReference type="Google" id="ProtNLM"/>
    </source>
</evidence>
<dbReference type="OrthoDB" id="2321074at2759"/>
<dbReference type="SUPFAM" id="SSF81383">
    <property type="entry name" value="F-box domain"/>
    <property type="match status" value="1"/>
</dbReference>
<protein>
    <recommendedName>
        <fullName evidence="3">F-box domain-containing protein</fullName>
    </recommendedName>
</protein>
<evidence type="ECO:0000313" key="2">
    <source>
        <dbReference type="Proteomes" id="UP000654370"/>
    </source>
</evidence>
<organism evidence="1 2">
    <name type="scientific">Mortierella isabellina</name>
    <name type="common">Filamentous fungus</name>
    <name type="synonym">Umbelopsis isabellina</name>
    <dbReference type="NCBI Taxonomy" id="91625"/>
    <lineage>
        <taxon>Eukaryota</taxon>
        <taxon>Fungi</taxon>
        <taxon>Fungi incertae sedis</taxon>
        <taxon>Mucoromycota</taxon>
        <taxon>Mucoromycotina</taxon>
        <taxon>Umbelopsidomycetes</taxon>
        <taxon>Umbelopsidales</taxon>
        <taxon>Umbelopsidaceae</taxon>
        <taxon>Umbelopsis</taxon>
    </lineage>
</organism>
<keyword evidence="2" id="KW-1185">Reference proteome</keyword>
<evidence type="ECO:0000313" key="1">
    <source>
        <dbReference type="EMBL" id="KAG2171965.1"/>
    </source>
</evidence>
<accession>A0A8H7U7R1</accession>
<sequence length="317" mass="36189">MTIANERHPLFTLPTELLVHITCHLSLPTYIAAAMTSTCFHSRLMSREIIVYLRARFNLNPHSGNMIVFAYHTGLITRAPTVCEIIFKEFFVCSPTAGREQSVRAWAVLYALHRATRVYYEPLLSEDDAGGQKGLSIEMRSKLCPLHQCGDRRAQNLAFIQRYVHYMLQLEEKPANATFSYIHTLKTYHTIFLQVLKEGDLNVLTFYLQTYGPPFQQFRLRGDEYDDINIGASSIGTPLWLPPREEQQQQQHQTDVAINFAAPSNSVLPKSASNLDHIDRRNFCRCHLNQVSSGQAMRLQVKKTLEQYGVHVIDGCS</sequence>